<keyword evidence="5" id="KW-0813">Transport</keyword>
<dbReference type="PANTHER" id="PTHR30570">
    <property type="entry name" value="PERIPLASMIC PHOSPHATE BINDING COMPONENT OF PHOSPHATE ABC TRANSPORTER"/>
    <property type="match status" value="1"/>
</dbReference>
<keyword evidence="5" id="KW-0592">Phosphate transport</keyword>
<dbReference type="GO" id="GO:0006817">
    <property type="term" value="P:phosphate ion transport"/>
    <property type="evidence" value="ECO:0007669"/>
    <property type="project" value="UniProtKB-KW"/>
</dbReference>
<proteinExistence type="inferred from homology"/>
<comment type="subunit">
    <text evidence="4">The complex is composed of two ATP-binding proteins (PstB), two transmembrane proteins (PstC and PstA) and a solute-binding protein (PstS).</text>
</comment>
<feature type="chain" id="PRO_5038417176" evidence="9">
    <location>
        <begin position="24"/>
        <end position="310"/>
    </location>
</feature>
<evidence type="ECO:0000256" key="1">
    <source>
        <dbReference type="ARBA" id="ARBA00002841"/>
    </source>
</evidence>
<evidence type="ECO:0000256" key="3">
    <source>
        <dbReference type="ARBA" id="ARBA00008725"/>
    </source>
</evidence>
<comment type="caution">
    <text evidence="11">The sequence shown here is derived from an EMBL/GenBank/DDBJ whole genome shotgun (WGS) entry which is preliminary data.</text>
</comment>
<accession>A0A9D1G8E6</accession>
<comment type="subcellular location">
    <subcellularLocation>
        <location evidence="2">Cell membrane</location>
        <topology evidence="2">Lipid-anchor</topology>
    </subcellularLocation>
</comment>
<evidence type="ECO:0000313" key="12">
    <source>
        <dbReference type="Proteomes" id="UP000886893"/>
    </source>
</evidence>
<keyword evidence="7" id="KW-0564">Palmitate</keyword>
<feature type="signal peptide" evidence="9">
    <location>
        <begin position="1"/>
        <end position="23"/>
    </location>
</feature>
<reference evidence="11" key="2">
    <citation type="journal article" date="2021" name="PeerJ">
        <title>Extensive microbial diversity within the chicken gut microbiome revealed by metagenomics and culture.</title>
        <authorList>
            <person name="Gilroy R."/>
            <person name="Ravi A."/>
            <person name="Getino M."/>
            <person name="Pursley I."/>
            <person name="Horton D.L."/>
            <person name="Alikhan N.F."/>
            <person name="Baker D."/>
            <person name="Gharbi K."/>
            <person name="Hall N."/>
            <person name="Watson M."/>
            <person name="Adriaenssens E.M."/>
            <person name="Foster-Nyarko E."/>
            <person name="Jarju S."/>
            <person name="Secka A."/>
            <person name="Antonio M."/>
            <person name="Oren A."/>
            <person name="Chaudhuri R.R."/>
            <person name="La Ragione R."/>
            <person name="Hildebrand F."/>
            <person name="Pallen M.J."/>
        </authorList>
    </citation>
    <scope>NUCLEOTIDE SEQUENCE</scope>
    <source>
        <strain evidence="11">14508</strain>
    </source>
</reference>
<dbReference type="SUPFAM" id="SSF53850">
    <property type="entry name" value="Periplasmic binding protein-like II"/>
    <property type="match status" value="2"/>
</dbReference>
<dbReference type="InterPro" id="IPR050811">
    <property type="entry name" value="Phosphate_ABC_transporter"/>
</dbReference>
<evidence type="ECO:0000256" key="8">
    <source>
        <dbReference type="ARBA" id="ARBA00023288"/>
    </source>
</evidence>
<sequence>MKKTKVIITCFAMTALISLASCAKDEGFDQEKNITLYTRNTDSGTRDGFFTKIGLEEAKEDNAPLATVTTVESNGDMILKVKNDEYGIGYISLSSLEDSGLIGLQYENVAPTEENVLNESYQLTRNFNYVTRSEFDDDNKRQIVEAYLAYLTTIEAKATIIANSGIVEISATDPSWEDIKEDYPIANQDNSSITIKFGGSTSVENIAKALSAEFASKCGNFKYEHNHTGSSDAFKYTQGENKDDSAKLDIGFLSREFSDTEVCAANTFGKICVDAIVAVVHSSNPLRNVTAQDLVNAYTGVYTKWSELIA</sequence>
<dbReference type="Proteomes" id="UP000886893">
    <property type="component" value="Unassembled WGS sequence"/>
</dbReference>
<evidence type="ECO:0000256" key="9">
    <source>
        <dbReference type="SAM" id="SignalP"/>
    </source>
</evidence>
<dbReference type="EMBL" id="DVKI01000083">
    <property type="protein sequence ID" value="HIT17257.1"/>
    <property type="molecule type" value="Genomic_DNA"/>
</dbReference>
<dbReference type="GO" id="GO:0005886">
    <property type="term" value="C:plasma membrane"/>
    <property type="evidence" value="ECO:0007669"/>
    <property type="project" value="UniProtKB-SubCell"/>
</dbReference>
<comment type="similarity">
    <text evidence="3">Belongs to the PstS family.</text>
</comment>
<dbReference type="PROSITE" id="PS51257">
    <property type="entry name" value="PROKAR_LIPOPROTEIN"/>
    <property type="match status" value="1"/>
</dbReference>
<evidence type="ECO:0000259" key="10">
    <source>
        <dbReference type="Pfam" id="PF12849"/>
    </source>
</evidence>
<dbReference type="Gene3D" id="3.40.190.10">
    <property type="entry name" value="Periplasmic binding protein-like II"/>
    <property type="match status" value="3"/>
</dbReference>
<reference evidence="11" key="1">
    <citation type="submission" date="2020-10" db="EMBL/GenBank/DDBJ databases">
        <authorList>
            <person name="Gilroy R."/>
        </authorList>
    </citation>
    <scope>NUCLEOTIDE SEQUENCE</scope>
    <source>
        <strain evidence="11">14508</strain>
    </source>
</reference>
<dbReference type="Pfam" id="PF12849">
    <property type="entry name" value="PBP_like_2"/>
    <property type="match status" value="1"/>
</dbReference>
<evidence type="ECO:0000256" key="6">
    <source>
        <dbReference type="ARBA" id="ARBA00022729"/>
    </source>
</evidence>
<evidence type="ECO:0000256" key="7">
    <source>
        <dbReference type="ARBA" id="ARBA00023139"/>
    </source>
</evidence>
<dbReference type="PANTHER" id="PTHR30570:SF1">
    <property type="entry name" value="PHOSPHATE-BINDING PROTEIN PSTS"/>
    <property type="match status" value="1"/>
</dbReference>
<protein>
    <submittedName>
        <fullName evidence="11">Substrate-binding domain-containing protein</fullName>
    </submittedName>
</protein>
<comment type="function">
    <text evidence="1">Part of the ABC transporter complex PstSACB involved in phosphate import.</text>
</comment>
<name>A0A9D1G8E6_9FIRM</name>
<keyword evidence="8" id="KW-0449">Lipoprotein</keyword>
<evidence type="ECO:0000256" key="4">
    <source>
        <dbReference type="ARBA" id="ARBA00011529"/>
    </source>
</evidence>
<evidence type="ECO:0000256" key="5">
    <source>
        <dbReference type="ARBA" id="ARBA00022592"/>
    </source>
</evidence>
<dbReference type="InterPro" id="IPR024370">
    <property type="entry name" value="PBP_domain"/>
</dbReference>
<keyword evidence="6 9" id="KW-0732">Signal</keyword>
<gene>
    <name evidence="11" type="ORF">IAD04_02610</name>
</gene>
<organism evidence="11 12">
    <name type="scientific">Candidatus Caccosoma faecigallinarum</name>
    <dbReference type="NCBI Taxonomy" id="2840720"/>
    <lineage>
        <taxon>Bacteria</taxon>
        <taxon>Bacillati</taxon>
        <taxon>Bacillota</taxon>
        <taxon>Bacillota incertae sedis</taxon>
        <taxon>Candidatus Caccosoma</taxon>
    </lineage>
</organism>
<dbReference type="AlphaFoldDB" id="A0A9D1G8E6"/>
<evidence type="ECO:0000256" key="2">
    <source>
        <dbReference type="ARBA" id="ARBA00004193"/>
    </source>
</evidence>
<evidence type="ECO:0000313" key="11">
    <source>
        <dbReference type="EMBL" id="HIT17257.1"/>
    </source>
</evidence>
<feature type="domain" description="PBP" evidence="10">
    <location>
        <begin position="192"/>
        <end position="307"/>
    </location>
</feature>